<keyword evidence="2" id="KW-0732">Signal</keyword>
<dbReference type="Proteomes" id="UP001301769">
    <property type="component" value="Unassembled WGS sequence"/>
</dbReference>
<gene>
    <name evidence="4" type="ORF">QBC37DRAFT_406269</name>
</gene>
<proteinExistence type="predicted"/>
<dbReference type="Gene3D" id="2.170.270.10">
    <property type="entry name" value="SET domain"/>
    <property type="match status" value="1"/>
</dbReference>
<feature type="chain" id="PRO_5042895599" description="SET domain-containing protein" evidence="2">
    <location>
        <begin position="25"/>
        <end position="401"/>
    </location>
</feature>
<reference evidence="4" key="1">
    <citation type="journal article" date="2023" name="Mol. Phylogenet. Evol.">
        <title>Genome-scale phylogeny and comparative genomics of the fungal order Sordariales.</title>
        <authorList>
            <person name="Hensen N."/>
            <person name="Bonometti L."/>
            <person name="Westerberg I."/>
            <person name="Brannstrom I.O."/>
            <person name="Guillou S."/>
            <person name="Cros-Aarteil S."/>
            <person name="Calhoun S."/>
            <person name="Haridas S."/>
            <person name="Kuo A."/>
            <person name="Mondo S."/>
            <person name="Pangilinan J."/>
            <person name="Riley R."/>
            <person name="LaButti K."/>
            <person name="Andreopoulos B."/>
            <person name="Lipzen A."/>
            <person name="Chen C."/>
            <person name="Yan M."/>
            <person name="Daum C."/>
            <person name="Ng V."/>
            <person name="Clum A."/>
            <person name="Steindorff A."/>
            <person name="Ohm R.A."/>
            <person name="Martin F."/>
            <person name="Silar P."/>
            <person name="Natvig D.O."/>
            <person name="Lalanne C."/>
            <person name="Gautier V."/>
            <person name="Ament-Velasquez S.L."/>
            <person name="Kruys A."/>
            <person name="Hutchinson M.I."/>
            <person name="Powell A.J."/>
            <person name="Barry K."/>
            <person name="Miller A.N."/>
            <person name="Grigoriev I.V."/>
            <person name="Debuchy R."/>
            <person name="Gladieux P."/>
            <person name="Hiltunen Thoren M."/>
            <person name="Johannesson H."/>
        </authorList>
    </citation>
    <scope>NUCLEOTIDE SEQUENCE</scope>
    <source>
        <strain evidence="4">PSN293</strain>
    </source>
</reference>
<dbReference type="InterPro" id="IPR001214">
    <property type="entry name" value="SET_dom"/>
</dbReference>
<comment type="caution">
    <text evidence="4">The sequence shown here is derived from an EMBL/GenBank/DDBJ whole genome shotgun (WGS) entry which is preliminary data.</text>
</comment>
<dbReference type="PANTHER" id="PTHR47332">
    <property type="entry name" value="SET DOMAIN-CONTAINING PROTEIN 5"/>
    <property type="match status" value="1"/>
</dbReference>
<feature type="compositionally biased region" description="Polar residues" evidence="1">
    <location>
        <begin position="110"/>
        <end position="119"/>
    </location>
</feature>
<keyword evidence="5" id="KW-1185">Reference proteome</keyword>
<dbReference type="EMBL" id="MU858299">
    <property type="protein sequence ID" value="KAK4207375.1"/>
    <property type="molecule type" value="Genomic_DNA"/>
</dbReference>
<organism evidence="4 5">
    <name type="scientific">Rhypophila decipiens</name>
    <dbReference type="NCBI Taxonomy" id="261697"/>
    <lineage>
        <taxon>Eukaryota</taxon>
        <taxon>Fungi</taxon>
        <taxon>Dikarya</taxon>
        <taxon>Ascomycota</taxon>
        <taxon>Pezizomycotina</taxon>
        <taxon>Sordariomycetes</taxon>
        <taxon>Sordariomycetidae</taxon>
        <taxon>Sordariales</taxon>
        <taxon>Naviculisporaceae</taxon>
        <taxon>Rhypophila</taxon>
    </lineage>
</organism>
<accession>A0AAN6XVJ6</accession>
<dbReference type="SUPFAM" id="SSF82199">
    <property type="entry name" value="SET domain"/>
    <property type="match status" value="1"/>
</dbReference>
<evidence type="ECO:0000256" key="2">
    <source>
        <dbReference type="SAM" id="SignalP"/>
    </source>
</evidence>
<protein>
    <recommendedName>
        <fullName evidence="3">SET domain-containing protein</fullName>
    </recommendedName>
</protein>
<sequence length="401" mass="44156">MPWAIGVHVLSLQFVVLTVSACLARNRHLSPPHGLHECSTWQVTGSSPRPVHESWTHAPYCVGTGNGGGSMCVFTNTEFNSGRGIAIIGQPAIVETLVNEGLLQTAAPETGSSSSPTKYTETERPGSGIGLYVKSSQSYKAGEIIMREYPTLIVASGTSDSIQPQVLEMLRWKALLQLPRTTRQGIRALAQSHVMHKDEIEDILDSNAFTHEKGGAVYDLIFPEAARMNHNCIPNAVTRTNHTTLAMEVIALRDILSGEEIAHSYLDPSIELSFGERAKRLGSGWAFQCKCALCSGGRTRLERSDKRRKKISHTKALLETAKGDPGKILDHVQTLLNLYTEEGMILPKADYYALAAHACMYLGEKKKARRYSRMAKQLWDVIFGEGSRESESMIEFENNLG</sequence>
<dbReference type="Pfam" id="PF00856">
    <property type="entry name" value="SET"/>
    <property type="match status" value="1"/>
</dbReference>
<feature type="domain" description="SET" evidence="3">
    <location>
        <begin position="115"/>
        <end position="266"/>
    </location>
</feature>
<dbReference type="PROSITE" id="PS50280">
    <property type="entry name" value="SET"/>
    <property type="match status" value="1"/>
</dbReference>
<dbReference type="AlphaFoldDB" id="A0AAN6XVJ6"/>
<feature type="signal peptide" evidence="2">
    <location>
        <begin position="1"/>
        <end position="24"/>
    </location>
</feature>
<dbReference type="PANTHER" id="PTHR47332:SF6">
    <property type="entry name" value="SET DOMAIN-CONTAINING PROTEIN"/>
    <property type="match status" value="1"/>
</dbReference>
<dbReference type="Gene3D" id="1.25.40.10">
    <property type="entry name" value="Tetratricopeptide repeat domain"/>
    <property type="match status" value="1"/>
</dbReference>
<evidence type="ECO:0000313" key="4">
    <source>
        <dbReference type="EMBL" id="KAK4207375.1"/>
    </source>
</evidence>
<evidence type="ECO:0000259" key="3">
    <source>
        <dbReference type="PROSITE" id="PS50280"/>
    </source>
</evidence>
<evidence type="ECO:0000313" key="5">
    <source>
        <dbReference type="Proteomes" id="UP001301769"/>
    </source>
</evidence>
<dbReference type="InterPro" id="IPR046341">
    <property type="entry name" value="SET_dom_sf"/>
</dbReference>
<reference evidence="4" key="2">
    <citation type="submission" date="2023-05" db="EMBL/GenBank/DDBJ databases">
        <authorList>
            <consortium name="Lawrence Berkeley National Laboratory"/>
            <person name="Steindorff A."/>
            <person name="Hensen N."/>
            <person name="Bonometti L."/>
            <person name="Westerberg I."/>
            <person name="Brannstrom I.O."/>
            <person name="Guillou S."/>
            <person name="Cros-Aarteil S."/>
            <person name="Calhoun S."/>
            <person name="Haridas S."/>
            <person name="Kuo A."/>
            <person name="Mondo S."/>
            <person name="Pangilinan J."/>
            <person name="Riley R."/>
            <person name="Labutti K."/>
            <person name="Andreopoulos B."/>
            <person name="Lipzen A."/>
            <person name="Chen C."/>
            <person name="Yanf M."/>
            <person name="Daum C."/>
            <person name="Ng V."/>
            <person name="Clum A."/>
            <person name="Ohm R."/>
            <person name="Martin F."/>
            <person name="Silar P."/>
            <person name="Natvig D."/>
            <person name="Lalanne C."/>
            <person name="Gautier V."/>
            <person name="Ament-Velasquez S.L."/>
            <person name="Kruys A."/>
            <person name="Hutchinson M.I."/>
            <person name="Powell A.J."/>
            <person name="Barry K."/>
            <person name="Miller A.N."/>
            <person name="Grigoriev I.V."/>
            <person name="Debuchy R."/>
            <person name="Gladieux P."/>
            <person name="Thoren M.H."/>
            <person name="Johannesson H."/>
        </authorList>
    </citation>
    <scope>NUCLEOTIDE SEQUENCE</scope>
    <source>
        <strain evidence="4">PSN293</strain>
    </source>
</reference>
<dbReference type="CDD" id="cd20071">
    <property type="entry name" value="SET_SMYD"/>
    <property type="match status" value="1"/>
</dbReference>
<name>A0AAN6XVJ6_9PEZI</name>
<dbReference type="InterPro" id="IPR011990">
    <property type="entry name" value="TPR-like_helical_dom_sf"/>
</dbReference>
<feature type="region of interest" description="Disordered" evidence="1">
    <location>
        <begin position="106"/>
        <end position="127"/>
    </location>
</feature>
<evidence type="ECO:0000256" key="1">
    <source>
        <dbReference type="SAM" id="MobiDB-lite"/>
    </source>
</evidence>
<dbReference type="InterPro" id="IPR053185">
    <property type="entry name" value="SET_domain_protein"/>
</dbReference>